<dbReference type="OrthoDB" id="3553147at2759"/>
<dbReference type="AlphaFoldDB" id="A0A6A6WD93"/>
<dbReference type="GeneID" id="54481745"/>
<protein>
    <recommendedName>
        <fullName evidence="1">Heterokaryon incompatibility domain-containing protein</fullName>
    </recommendedName>
</protein>
<sequence>MYIQTCVPGHTFRIIPPNLSMTDYTAIPIDSSKQEIRLLCIKPYDPSCMLDFVTCKLITACLDLPNRPQYGAVSYTWDNPFRTPQMTVSEALECPRLPPATIILSGSAMIVTGNLEAFLRHLRANSDSQSEILIWVDALCINQSDDEEKSGQLPLMRRIYAGAENVRIWLGPGDQYTDEAIDFMNDTGALAVRLGVLSYKEADLMELMTSTGGSEQHVEIRAAIREMQDSLGYERYPIEAIKTLYSRWWWFRTWTVQELCLARKAVFICGTRNIPVERLIGAHLFGTAYLWSITASFDVEKLMKDPQLLMKLQKLLNTVPDARPGIMMGMYRRYQNRINSEVPPLRLIQVLVRTHARSSPKADLGATNPRDRVYGLLGLAEDAIELDLKVDYGSSIEDVYIDTALKLLMHRDTDILALAQKQGRKLSLPSWVPDWSGHIMDPCGECILDGFFRACGDTQASVVSYERRSDGCHVLGLEGLKICVIKETGSTWKPKMENWKFDWDEFQFLLKDVEEFCAKSKKVQPDKYEDAVVRTLCFDQERVGSVRRRAGTLDSSVMLNGYRLARNAVHNRLAIGEYVGIADFTNFQITLGDLFSRRPFLSDTEDVGLAPADAKDGDVICIFKGAIVPFTLRPKLDGTYELLGEAYVYGAMDGELMVGMPSFETFNLI</sequence>
<dbReference type="InterPro" id="IPR010730">
    <property type="entry name" value="HET"/>
</dbReference>
<dbReference type="EMBL" id="ML996569">
    <property type="protein sequence ID" value="KAF2759826.1"/>
    <property type="molecule type" value="Genomic_DNA"/>
</dbReference>
<keyword evidence="3" id="KW-1185">Reference proteome</keyword>
<dbReference type="PANTHER" id="PTHR24148:SF73">
    <property type="entry name" value="HET DOMAIN PROTEIN (AFU_ORTHOLOGUE AFUA_8G01020)"/>
    <property type="match status" value="1"/>
</dbReference>
<dbReference type="InterPro" id="IPR052895">
    <property type="entry name" value="HetReg/Transcr_Mod"/>
</dbReference>
<evidence type="ECO:0000259" key="1">
    <source>
        <dbReference type="Pfam" id="PF06985"/>
    </source>
</evidence>
<dbReference type="PANTHER" id="PTHR24148">
    <property type="entry name" value="ANKYRIN REPEAT DOMAIN-CONTAINING PROTEIN 39 HOMOLOG-RELATED"/>
    <property type="match status" value="1"/>
</dbReference>
<organism evidence="2 3">
    <name type="scientific">Pseudovirgaria hyperparasitica</name>
    <dbReference type="NCBI Taxonomy" id="470096"/>
    <lineage>
        <taxon>Eukaryota</taxon>
        <taxon>Fungi</taxon>
        <taxon>Dikarya</taxon>
        <taxon>Ascomycota</taxon>
        <taxon>Pezizomycotina</taxon>
        <taxon>Dothideomycetes</taxon>
        <taxon>Dothideomycetes incertae sedis</taxon>
        <taxon>Acrospermales</taxon>
        <taxon>Acrospermaceae</taxon>
        <taxon>Pseudovirgaria</taxon>
    </lineage>
</organism>
<dbReference type="Pfam" id="PF06985">
    <property type="entry name" value="HET"/>
    <property type="match status" value="1"/>
</dbReference>
<accession>A0A6A6WD93</accession>
<dbReference type="RefSeq" id="XP_033602277.1">
    <property type="nucleotide sequence ID" value="XM_033740691.1"/>
</dbReference>
<gene>
    <name evidence="2" type="ORF">EJ05DRAFT_311340</name>
</gene>
<dbReference type="Proteomes" id="UP000799437">
    <property type="component" value="Unassembled WGS sequence"/>
</dbReference>
<proteinExistence type="predicted"/>
<feature type="domain" description="Heterokaryon incompatibility" evidence="1">
    <location>
        <begin position="70"/>
        <end position="258"/>
    </location>
</feature>
<evidence type="ECO:0000313" key="3">
    <source>
        <dbReference type="Proteomes" id="UP000799437"/>
    </source>
</evidence>
<evidence type="ECO:0000313" key="2">
    <source>
        <dbReference type="EMBL" id="KAF2759826.1"/>
    </source>
</evidence>
<name>A0A6A6WD93_9PEZI</name>
<dbReference type="Pfam" id="PF26639">
    <property type="entry name" value="Het-6_barrel"/>
    <property type="match status" value="1"/>
</dbReference>
<reference evidence="2" key="1">
    <citation type="journal article" date="2020" name="Stud. Mycol.">
        <title>101 Dothideomycetes genomes: a test case for predicting lifestyles and emergence of pathogens.</title>
        <authorList>
            <person name="Haridas S."/>
            <person name="Albert R."/>
            <person name="Binder M."/>
            <person name="Bloem J."/>
            <person name="Labutti K."/>
            <person name="Salamov A."/>
            <person name="Andreopoulos B."/>
            <person name="Baker S."/>
            <person name="Barry K."/>
            <person name="Bills G."/>
            <person name="Bluhm B."/>
            <person name="Cannon C."/>
            <person name="Castanera R."/>
            <person name="Culley D."/>
            <person name="Daum C."/>
            <person name="Ezra D."/>
            <person name="Gonzalez J."/>
            <person name="Henrissat B."/>
            <person name="Kuo A."/>
            <person name="Liang C."/>
            <person name="Lipzen A."/>
            <person name="Lutzoni F."/>
            <person name="Magnuson J."/>
            <person name="Mondo S."/>
            <person name="Nolan M."/>
            <person name="Ohm R."/>
            <person name="Pangilinan J."/>
            <person name="Park H.-J."/>
            <person name="Ramirez L."/>
            <person name="Alfaro M."/>
            <person name="Sun H."/>
            <person name="Tritt A."/>
            <person name="Yoshinaga Y."/>
            <person name="Zwiers L.-H."/>
            <person name="Turgeon B."/>
            <person name="Goodwin S."/>
            <person name="Spatafora J."/>
            <person name="Crous P."/>
            <person name="Grigoriev I."/>
        </authorList>
    </citation>
    <scope>NUCLEOTIDE SEQUENCE</scope>
    <source>
        <strain evidence="2">CBS 121739</strain>
    </source>
</reference>